<sequence>MHLYYPPLTFITPLCHTAITAVQQARCVGHGGAERSYPAPLETPRPRVHLVLMFQLQCQAPHDGGLADMLLSLVTLTGGQRE</sequence>
<comment type="caution">
    <text evidence="1">The sequence shown here is derived from an EMBL/GenBank/DDBJ whole genome shotgun (WGS) entry which is preliminary data.</text>
</comment>
<accession>A0AAN8HN14</accession>
<dbReference type="Proteomes" id="UP001331515">
    <property type="component" value="Unassembled WGS sequence"/>
</dbReference>
<proteinExistence type="predicted"/>
<keyword evidence="2" id="KW-1185">Reference proteome</keyword>
<name>A0AAN8HN14_CHAGU</name>
<organism evidence="1 2">
    <name type="scientific">Champsocephalus gunnari</name>
    <name type="common">Mackerel icefish</name>
    <dbReference type="NCBI Taxonomy" id="52237"/>
    <lineage>
        <taxon>Eukaryota</taxon>
        <taxon>Metazoa</taxon>
        <taxon>Chordata</taxon>
        <taxon>Craniata</taxon>
        <taxon>Vertebrata</taxon>
        <taxon>Euteleostomi</taxon>
        <taxon>Actinopterygii</taxon>
        <taxon>Neopterygii</taxon>
        <taxon>Teleostei</taxon>
        <taxon>Neoteleostei</taxon>
        <taxon>Acanthomorphata</taxon>
        <taxon>Eupercaria</taxon>
        <taxon>Perciformes</taxon>
        <taxon>Notothenioidei</taxon>
        <taxon>Channichthyidae</taxon>
        <taxon>Champsocephalus</taxon>
    </lineage>
</organism>
<dbReference type="EMBL" id="JAURVH010001525">
    <property type="protein sequence ID" value="KAK5918054.1"/>
    <property type="molecule type" value="Genomic_DNA"/>
</dbReference>
<gene>
    <name evidence="1" type="ORF">CgunFtcFv8_002853</name>
</gene>
<protein>
    <submittedName>
        <fullName evidence="1">Uncharacterized protein</fullName>
    </submittedName>
</protein>
<evidence type="ECO:0000313" key="1">
    <source>
        <dbReference type="EMBL" id="KAK5918054.1"/>
    </source>
</evidence>
<evidence type="ECO:0000313" key="2">
    <source>
        <dbReference type="Proteomes" id="UP001331515"/>
    </source>
</evidence>
<dbReference type="AlphaFoldDB" id="A0AAN8HN14"/>
<reference evidence="1 2" key="1">
    <citation type="journal article" date="2023" name="Mol. Biol. Evol.">
        <title>Genomics of Secondarily Temperate Adaptation in the Only Non-Antarctic Icefish.</title>
        <authorList>
            <person name="Rivera-Colon A.G."/>
            <person name="Rayamajhi N."/>
            <person name="Minhas B.F."/>
            <person name="Madrigal G."/>
            <person name="Bilyk K.T."/>
            <person name="Yoon V."/>
            <person name="Hune M."/>
            <person name="Gregory S."/>
            <person name="Cheng C.H.C."/>
            <person name="Catchen J.M."/>
        </authorList>
    </citation>
    <scope>NUCLEOTIDE SEQUENCE [LARGE SCALE GENOMIC DNA]</scope>
    <source>
        <tissue evidence="1">White muscle</tissue>
    </source>
</reference>